<dbReference type="InterPro" id="IPR013830">
    <property type="entry name" value="SGNH_hydro"/>
</dbReference>
<name>A0A813JYH1_POLGL</name>
<comment type="caution">
    <text evidence="3">The sequence shown here is derived from an EMBL/GenBank/DDBJ whole genome shotgun (WGS) entry which is preliminary data.</text>
</comment>
<feature type="compositionally biased region" description="Basic and acidic residues" evidence="1">
    <location>
        <begin position="260"/>
        <end position="271"/>
    </location>
</feature>
<organism evidence="3 4">
    <name type="scientific">Polarella glacialis</name>
    <name type="common">Dinoflagellate</name>
    <dbReference type="NCBI Taxonomy" id="89957"/>
    <lineage>
        <taxon>Eukaryota</taxon>
        <taxon>Sar</taxon>
        <taxon>Alveolata</taxon>
        <taxon>Dinophyceae</taxon>
        <taxon>Suessiales</taxon>
        <taxon>Suessiaceae</taxon>
        <taxon>Polarella</taxon>
    </lineage>
</organism>
<dbReference type="AlphaFoldDB" id="A0A813JYH1"/>
<feature type="region of interest" description="Disordered" evidence="1">
    <location>
        <begin position="260"/>
        <end position="293"/>
    </location>
</feature>
<accession>A0A813JYH1</accession>
<evidence type="ECO:0000313" key="4">
    <source>
        <dbReference type="Proteomes" id="UP000626109"/>
    </source>
</evidence>
<feature type="domain" description="SGNH hydrolase-type esterase" evidence="2">
    <location>
        <begin position="84"/>
        <end position="256"/>
    </location>
</feature>
<evidence type="ECO:0000313" key="3">
    <source>
        <dbReference type="EMBL" id="CAE8690146.1"/>
    </source>
</evidence>
<evidence type="ECO:0000256" key="1">
    <source>
        <dbReference type="SAM" id="MobiDB-lite"/>
    </source>
</evidence>
<dbReference type="InterPro" id="IPR036514">
    <property type="entry name" value="SGNH_hydro_sf"/>
</dbReference>
<evidence type="ECO:0000259" key="2">
    <source>
        <dbReference type="Pfam" id="PF13472"/>
    </source>
</evidence>
<gene>
    <name evidence="3" type="ORF">PGLA2088_LOCUS26818</name>
</gene>
<dbReference type="Proteomes" id="UP000626109">
    <property type="component" value="Unassembled WGS sequence"/>
</dbReference>
<dbReference type="EMBL" id="CAJNNW010027202">
    <property type="protein sequence ID" value="CAE8690146.1"/>
    <property type="molecule type" value="Genomic_DNA"/>
</dbReference>
<dbReference type="Gene3D" id="3.40.50.1110">
    <property type="entry name" value="SGNH hydrolase"/>
    <property type="match status" value="1"/>
</dbReference>
<sequence length="417" mass="45496">MSAATCGSCELLELFEAGEMDGMLGEFHSILRRISASPPDCRSAEARQSGVPQKPTEQRLFGSRELLQESYVPLRGDARPKLVLLGDELTLGDPVCSSASFAVALAEANPQLLVENAGFAGLMSLDLDPAFGQVPPASAFGSWAVVIIVGTNDAMAMCGPEDWVEERFAFCDSARPSVELFERSLTQAVKAFAKAGAIVAVSTPPPLGEDLECTSQSGLRHPPMQVIRELAAAVHRVASAEGCAVLPVLECAERRLQRSDDRRGFRSDRRMRQSRRGGGVGTAWTPAESSRRLQDNLERRKKEWAQNGRRLPWTLVTSATTWCTSTRAEPRWWPASAKPGWEPPPSLQGEEGLVQSPLSVADRRAKNLRAMMKPTRAAARMLSPQRGLTTLAAQSLAMPRSFRICTNNLPFCFRGTY</sequence>
<reference evidence="3" key="1">
    <citation type="submission" date="2021-02" db="EMBL/GenBank/DDBJ databases">
        <authorList>
            <person name="Dougan E. K."/>
            <person name="Rhodes N."/>
            <person name="Thang M."/>
            <person name="Chan C."/>
        </authorList>
    </citation>
    <scope>NUCLEOTIDE SEQUENCE</scope>
</reference>
<dbReference type="Pfam" id="PF13472">
    <property type="entry name" value="Lipase_GDSL_2"/>
    <property type="match status" value="1"/>
</dbReference>
<proteinExistence type="predicted"/>
<dbReference type="SUPFAM" id="SSF52266">
    <property type="entry name" value="SGNH hydrolase"/>
    <property type="match status" value="1"/>
</dbReference>
<protein>
    <recommendedName>
        <fullName evidence="2">SGNH hydrolase-type esterase domain-containing protein</fullName>
    </recommendedName>
</protein>